<sequence>MLSEEACNAPIELEYHGSRTIKASFKTKMEGITMNFIQSYASKNGSNDDDKDQFYERLKSIIAKCTRKDLTILMGDLNAKVGMDDAGYEDIMGRYGLGEKTRVERDLQIYVHSTIFPHKTT</sequence>
<proteinExistence type="predicted"/>
<accession>A0A183KSN5</accession>
<dbReference type="SUPFAM" id="SSF56219">
    <property type="entry name" value="DNase I-like"/>
    <property type="match status" value="1"/>
</dbReference>
<dbReference type="AlphaFoldDB" id="A0A183KSN5"/>
<reference evidence="3" key="1">
    <citation type="submission" date="2016-06" db="UniProtKB">
        <authorList>
            <consortium name="WormBaseParasite"/>
        </authorList>
    </citation>
    <scope>IDENTIFICATION</scope>
</reference>
<dbReference type="PANTHER" id="PTHR23227">
    <property type="entry name" value="BUCENTAUR RELATED"/>
    <property type="match status" value="1"/>
</dbReference>
<reference evidence="1 2" key="2">
    <citation type="submission" date="2018-11" db="EMBL/GenBank/DDBJ databases">
        <authorList>
            <consortium name="Pathogen Informatics"/>
        </authorList>
    </citation>
    <scope>NUCLEOTIDE SEQUENCE [LARGE SCALE GENOMIC DNA]</scope>
    <source>
        <strain evidence="1">Dakar</strain>
        <strain evidence="2">Dakar, Senegal</strain>
    </source>
</reference>
<evidence type="ECO:0000313" key="2">
    <source>
        <dbReference type="Proteomes" id="UP000279833"/>
    </source>
</evidence>
<evidence type="ECO:0000313" key="1">
    <source>
        <dbReference type="EMBL" id="VDP64825.1"/>
    </source>
</evidence>
<dbReference type="InterPro" id="IPR027124">
    <property type="entry name" value="Swc5/CFDP1/2"/>
</dbReference>
<dbReference type="Proteomes" id="UP000279833">
    <property type="component" value="Unassembled WGS sequence"/>
</dbReference>
<dbReference type="InterPro" id="IPR036691">
    <property type="entry name" value="Endo/exonu/phosph_ase_sf"/>
</dbReference>
<dbReference type="WBParaSite" id="SCUD_0001807501-mRNA-1">
    <property type="protein sequence ID" value="SCUD_0001807501-mRNA-1"/>
    <property type="gene ID" value="SCUD_0001807501"/>
</dbReference>
<organism evidence="3">
    <name type="scientific">Schistosoma curassoni</name>
    <dbReference type="NCBI Taxonomy" id="6186"/>
    <lineage>
        <taxon>Eukaryota</taxon>
        <taxon>Metazoa</taxon>
        <taxon>Spiralia</taxon>
        <taxon>Lophotrochozoa</taxon>
        <taxon>Platyhelminthes</taxon>
        <taxon>Trematoda</taxon>
        <taxon>Digenea</taxon>
        <taxon>Strigeidida</taxon>
        <taxon>Schistosomatoidea</taxon>
        <taxon>Schistosomatidae</taxon>
        <taxon>Schistosoma</taxon>
    </lineage>
</organism>
<protein>
    <submittedName>
        <fullName evidence="3">Endo/exonuclease/phosphatase domain-containing protein</fullName>
    </submittedName>
</protein>
<dbReference type="Gene3D" id="3.60.10.10">
    <property type="entry name" value="Endonuclease/exonuclease/phosphatase"/>
    <property type="match status" value="1"/>
</dbReference>
<dbReference type="PANTHER" id="PTHR23227:SF67">
    <property type="entry name" value="CRANIOFACIAL DEVELOPMENT PROTEIN 2-LIKE"/>
    <property type="match status" value="1"/>
</dbReference>
<keyword evidence="2" id="KW-1185">Reference proteome</keyword>
<evidence type="ECO:0000313" key="3">
    <source>
        <dbReference type="WBParaSite" id="SCUD_0001807501-mRNA-1"/>
    </source>
</evidence>
<gene>
    <name evidence="1" type="ORF">SCUD_LOCUS18071</name>
</gene>
<dbReference type="EMBL" id="UZAK01040585">
    <property type="protein sequence ID" value="VDP64825.1"/>
    <property type="molecule type" value="Genomic_DNA"/>
</dbReference>
<name>A0A183KSN5_9TREM</name>